<dbReference type="HOGENOM" id="CLU_2683855_0_0_10"/>
<gene>
    <name evidence="1" type="ORF">Mucpa_0537</name>
</gene>
<dbReference type="Proteomes" id="UP000002774">
    <property type="component" value="Chromosome"/>
</dbReference>
<protein>
    <submittedName>
        <fullName evidence="1">Uncharacterized protein</fullName>
    </submittedName>
</protein>
<dbReference type="EMBL" id="CM001403">
    <property type="protein sequence ID" value="EHQ24729.1"/>
    <property type="molecule type" value="Genomic_DNA"/>
</dbReference>
<sequence>MSLQYISDNEGNHTAVLIPIDEWELLTSKYRDLKLMEKPKVVNHSKLSDFAGTLPKDVAEQMQEYIKQSRDEWR</sequence>
<dbReference type="OrthoDB" id="798979at2"/>
<dbReference type="RefSeq" id="WP_008504289.1">
    <property type="nucleotide sequence ID" value="NZ_CM001403.1"/>
</dbReference>
<proteinExistence type="predicted"/>
<evidence type="ECO:0000313" key="2">
    <source>
        <dbReference type="Proteomes" id="UP000002774"/>
    </source>
</evidence>
<reference evidence="1" key="1">
    <citation type="submission" date="2011-09" db="EMBL/GenBank/DDBJ databases">
        <title>The permanent draft genome of Mucilaginibacter paludis DSM 18603.</title>
        <authorList>
            <consortium name="US DOE Joint Genome Institute (JGI-PGF)"/>
            <person name="Lucas S."/>
            <person name="Han J."/>
            <person name="Lapidus A."/>
            <person name="Bruce D."/>
            <person name="Goodwin L."/>
            <person name="Pitluck S."/>
            <person name="Peters L."/>
            <person name="Kyrpides N."/>
            <person name="Mavromatis K."/>
            <person name="Ivanova N."/>
            <person name="Mikhailova N."/>
            <person name="Held B."/>
            <person name="Detter J.C."/>
            <person name="Tapia R."/>
            <person name="Han C."/>
            <person name="Land M."/>
            <person name="Hauser L."/>
            <person name="Markowitz V."/>
            <person name="Cheng J.-F."/>
            <person name="Hugenholtz P."/>
            <person name="Woyke T."/>
            <person name="Wu D."/>
            <person name="Tindall B."/>
            <person name="Brambilla E."/>
            <person name="Klenk H.-P."/>
            <person name="Eisen J.A."/>
        </authorList>
    </citation>
    <scope>NUCLEOTIDE SEQUENCE [LARGE SCALE GENOMIC DNA]</scope>
    <source>
        <strain evidence="1">DSM 18603</strain>
    </source>
</reference>
<name>H1Y1S0_9SPHI</name>
<organism evidence="1 2">
    <name type="scientific">Mucilaginibacter paludis DSM 18603</name>
    <dbReference type="NCBI Taxonomy" id="714943"/>
    <lineage>
        <taxon>Bacteria</taxon>
        <taxon>Pseudomonadati</taxon>
        <taxon>Bacteroidota</taxon>
        <taxon>Sphingobacteriia</taxon>
        <taxon>Sphingobacteriales</taxon>
        <taxon>Sphingobacteriaceae</taxon>
        <taxon>Mucilaginibacter</taxon>
    </lineage>
</organism>
<dbReference type="STRING" id="714943.Mucpa_0537"/>
<dbReference type="eggNOG" id="ENOG502ZQQ9">
    <property type="taxonomic scope" value="Bacteria"/>
</dbReference>
<dbReference type="AlphaFoldDB" id="H1Y1S0"/>
<keyword evidence="2" id="KW-1185">Reference proteome</keyword>
<accession>H1Y1S0</accession>
<evidence type="ECO:0000313" key="1">
    <source>
        <dbReference type="EMBL" id="EHQ24729.1"/>
    </source>
</evidence>